<dbReference type="GO" id="GO:0016567">
    <property type="term" value="P:protein ubiquitination"/>
    <property type="evidence" value="ECO:0007669"/>
    <property type="project" value="TreeGrafter"/>
</dbReference>
<dbReference type="PROSITE" id="PS51787">
    <property type="entry name" value="LON_N"/>
    <property type="match status" value="1"/>
</dbReference>
<evidence type="ECO:0000313" key="18">
    <source>
        <dbReference type="Proteomes" id="UP000887566"/>
    </source>
</evidence>
<dbReference type="AlphaFoldDB" id="A0A914X8K4"/>
<dbReference type="WBParaSite" id="PSAMB.scaffold6880size8641.g29311.t1">
    <property type="protein sequence ID" value="PSAMB.scaffold6880size8641.g29311.t1"/>
    <property type="gene ID" value="PSAMB.scaffold6880size8641.g29311"/>
</dbReference>
<reference evidence="19" key="1">
    <citation type="submission" date="2022-11" db="UniProtKB">
        <authorList>
            <consortium name="WormBaseParasite"/>
        </authorList>
    </citation>
    <scope>IDENTIFICATION</scope>
</reference>
<comment type="function">
    <text evidence="13">Substrate recognition component of a DCX (DDB1-CUL4-X-box) E3 protein ligase complex that mediates the ubiquitination and subsequent proteasomal degradation of target proteins. Has an essential role in mediating growth by negatively regulating insulin signaling. It also has a role in maintaining presynaptic function in the neuromuscular junction synapses of third-instar larvae.</text>
</comment>
<dbReference type="Pfam" id="PF03226">
    <property type="entry name" value="Yippee-Mis18"/>
    <property type="match status" value="1"/>
</dbReference>
<evidence type="ECO:0000256" key="1">
    <source>
        <dbReference type="ARBA" id="ARBA00004123"/>
    </source>
</evidence>
<dbReference type="Pfam" id="PF02190">
    <property type="entry name" value="LON_substr_bdg"/>
    <property type="match status" value="1"/>
</dbReference>
<keyword evidence="11" id="KW-0539">Nucleus</keyword>
<evidence type="ECO:0000256" key="13">
    <source>
        <dbReference type="ARBA" id="ARBA00046075"/>
    </source>
</evidence>
<feature type="compositionally biased region" description="Acidic residues" evidence="15">
    <location>
        <begin position="1"/>
        <end position="16"/>
    </location>
</feature>
<accession>A0A914X8K4</accession>
<keyword evidence="9" id="KW-0862">Zinc</keyword>
<evidence type="ECO:0000256" key="9">
    <source>
        <dbReference type="ARBA" id="ARBA00022833"/>
    </source>
</evidence>
<comment type="similarity">
    <text evidence="4">Belongs to the CRBN family.</text>
</comment>
<feature type="region of interest" description="Disordered" evidence="15">
    <location>
        <begin position="1"/>
        <end position="70"/>
    </location>
</feature>
<dbReference type="GO" id="GO:0031464">
    <property type="term" value="C:Cul4A-RING E3 ubiquitin ligase complex"/>
    <property type="evidence" value="ECO:0007669"/>
    <property type="project" value="TreeGrafter"/>
</dbReference>
<comment type="subunit">
    <text evidence="14">Likely a component of a DCX (DDB1-CUL4-X-box) protein ligase complex. May interact with pic/DDB1.</text>
</comment>
<evidence type="ECO:0000256" key="11">
    <source>
        <dbReference type="ARBA" id="ARBA00023242"/>
    </source>
</evidence>
<dbReference type="Gene3D" id="1.20.58.1480">
    <property type="match status" value="1"/>
</dbReference>
<evidence type="ECO:0000256" key="10">
    <source>
        <dbReference type="ARBA" id="ARBA00022843"/>
    </source>
</evidence>
<evidence type="ECO:0000256" key="12">
    <source>
        <dbReference type="ARBA" id="ARBA00030079"/>
    </source>
</evidence>
<keyword evidence="10" id="KW-0832">Ubl conjugation</keyword>
<dbReference type="PANTHER" id="PTHR14255:SF4">
    <property type="entry name" value="PROTEIN CEREBLON"/>
    <property type="match status" value="1"/>
</dbReference>
<feature type="compositionally biased region" description="Acidic residues" evidence="15">
    <location>
        <begin position="23"/>
        <end position="47"/>
    </location>
</feature>
<dbReference type="Gene3D" id="2.170.150.20">
    <property type="entry name" value="Peptide methionine sulfoxide reductase"/>
    <property type="match status" value="1"/>
</dbReference>
<evidence type="ECO:0000256" key="2">
    <source>
        <dbReference type="ARBA" id="ARBA00004496"/>
    </source>
</evidence>
<evidence type="ECO:0000313" key="19">
    <source>
        <dbReference type="WBParaSite" id="PSAMB.scaffold6880size8641.g29311.t1"/>
    </source>
</evidence>
<evidence type="ECO:0000256" key="15">
    <source>
        <dbReference type="SAM" id="MobiDB-lite"/>
    </source>
</evidence>
<keyword evidence="6" id="KW-0963">Cytoplasm</keyword>
<evidence type="ECO:0000256" key="8">
    <source>
        <dbReference type="ARBA" id="ARBA00022786"/>
    </source>
</evidence>
<dbReference type="InterPro" id="IPR034750">
    <property type="entry name" value="CULT"/>
</dbReference>
<keyword evidence="8" id="KW-0833">Ubl conjugation pathway</keyword>
<dbReference type="SMART" id="SM00464">
    <property type="entry name" value="LON"/>
    <property type="match status" value="1"/>
</dbReference>
<dbReference type="Proteomes" id="UP000887566">
    <property type="component" value="Unplaced"/>
</dbReference>
<evidence type="ECO:0000256" key="4">
    <source>
        <dbReference type="ARBA" id="ARBA00005293"/>
    </source>
</evidence>
<evidence type="ECO:0000256" key="5">
    <source>
        <dbReference type="ARBA" id="ARBA00014394"/>
    </source>
</evidence>
<dbReference type="PANTHER" id="PTHR14255">
    <property type="entry name" value="CEREBLON"/>
    <property type="match status" value="1"/>
</dbReference>
<evidence type="ECO:0000256" key="14">
    <source>
        <dbReference type="ARBA" id="ARBA00046796"/>
    </source>
</evidence>
<keyword evidence="18" id="KW-1185">Reference proteome</keyword>
<protein>
    <recommendedName>
        <fullName evidence="5">Protein cereblon</fullName>
    </recommendedName>
    <alternativeName>
        <fullName evidence="12">Protein ohgata</fullName>
    </alternativeName>
</protein>
<dbReference type="CDD" id="cd15777">
    <property type="entry name" value="CRBN_C_like"/>
    <property type="match status" value="1"/>
</dbReference>
<proteinExistence type="inferred from homology"/>
<name>A0A914X8K4_9BILA</name>
<comment type="subcellular location">
    <subcellularLocation>
        <location evidence="2">Cytoplasm</location>
    </subcellularLocation>
    <subcellularLocation>
        <location evidence="1">Nucleus</location>
    </subcellularLocation>
</comment>
<evidence type="ECO:0000256" key="7">
    <source>
        <dbReference type="ARBA" id="ARBA00022723"/>
    </source>
</evidence>
<feature type="region of interest" description="Disordered" evidence="15">
    <location>
        <begin position="456"/>
        <end position="481"/>
    </location>
</feature>
<keyword evidence="7" id="KW-0479">Metal-binding</keyword>
<evidence type="ECO:0000259" key="16">
    <source>
        <dbReference type="PROSITE" id="PS51787"/>
    </source>
</evidence>
<organism evidence="18 19">
    <name type="scientific">Plectus sambesii</name>
    <dbReference type="NCBI Taxonomy" id="2011161"/>
    <lineage>
        <taxon>Eukaryota</taxon>
        <taxon>Metazoa</taxon>
        <taxon>Ecdysozoa</taxon>
        <taxon>Nematoda</taxon>
        <taxon>Chromadorea</taxon>
        <taxon>Plectida</taxon>
        <taxon>Plectina</taxon>
        <taxon>Plectoidea</taxon>
        <taxon>Plectidae</taxon>
        <taxon>Plectus</taxon>
    </lineage>
</organism>
<comment type="pathway">
    <text evidence="3">Protein modification; protein ubiquitination.</text>
</comment>
<sequence length="481" mass="53917">MDDDDNQQQPIDEDANPENQLAELDDEADAEFVVIDDDDDDDDDSDEATSSTSSESGEEGGVNMGARQSRARCESITFNQNLPATHSYLGADLEDTGGGASWVEPGSILDNVPIFPVAGLILMPGQTLPLQSLHPHRISMFRRIIERHSMFAVLTLRGGPMDLMGDMMRQEMVNVGTLAQVVAFKESEDVLTTIKIRAVGRQRFMLVELKHTIDGGPCGKVRILPEICLGDALSCATPDSWQKFRLNKSFNRSQKRYIASCFTPTPSFVYRQNDAEVIKSQLVAELSQWYDPTRVAPLADNLVDFSFWVATNLPIDDDNKLFLLGINCTVQRLRCELYLIRQCEDLCCRSCSLRICKKRDVFSMSVDGPMGAYVNPSGHVHEMLTVYDVNHSGILSRGRSSIESSWFPGYAWTIQVCARCHAHMGWKFSAREDGLQPKKFWGLTRSAIWPMMREPTDDDAQADEQHAEAARDDVTHRPLRL</sequence>
<dbReference type="SUPFAM" id="SSF88697">
    <property type="entry name" value="PUA domain-like"/>
    <property type="match status" value="1"/>
</dbReference>
<feature type="compositionally biased region" description="Basic and acidic residues" evidence="15">
    <location>
        <begin position="463"/>
        <end position="481"/>
    </location>
</feature>
<evidence type="ECO:0000256" key="3">
    <source>
        <dbReference type="ARBA" id="ARBA00004906"/>
    </source>
</evidence>
<feature type="domain" description="Lon N-terminal" evidence="16">
    <location>
        <begin position="112"/>
        <end position="344"/>
    </location>
</feature>
<dbReference type="PROSITE" id="PS51788">
    <property type="entry name" value="CULT"/>
    <property type="match status" value="1"/>
</dbReference>
<dbReference type="FunFam" id="2.170.150.20:FF:000005">
    <property type="entry name" value="Blast:Protein cereblon homolog"/>
    <property type="match status" value="1"/>
</dbReference>
<evidence type="ECO:0000256" key="6">
    <source>
        <dbReference type="ARBA" id="ARBA00022490"/>
    </source>
</evidence>
<dbReference type="InterPro" id="IPR015947">
    <property type="entry name" value="PUA-like_sf"/>
</dbReference>
<dbReference type="InterPro" id="IPR003111">
    <property type="entry name" value="Lon_prtase_N"/>
</dbReference>
<evidence type="ECO:0000259" key="17">
    <source>
        <dbReference type="PROSITE" id="PS51788"/>
    </source>
</evidence>
<dbReference type="InterPro" id="IPR046336">
    <property type="entry name" value="Lon_prtase_N_sf"/>
</dbReference>
<feature type="domain" description="CULT" evidence="17">
    <location>
        <begin position="343"/>
        <end position="452"/>
    </location>
</feature>
<dbReference type="Gene3D" id="2.30.130.40">
    <property type="entry name" value="LON domain-like"/>
    <property type="match status" value="1"/>
</dbReference>
<dbReference type="InterPro" id="IPR004910">
    <property type="entry name" value="Yippee/Mis18/Cereblon"/>
</dbReference>